<evidence type="ECO:0000256" key="4">
    <source>
        <dbReference type="ARBA" id="ARBA00022525"/>
    </source>
</evidence>
<evidence type="ECO:0000256" key="1">
    <source>
        <dbReference type="ARBA" id="ARBA00004613"/>
    </source>
</evidence>
<dbReference type="PROSITE" id="PS00250">
    <property type="entry name" value="TGF_BETA_1"/>
    <property type="match status" value="1"/>
</dbReference>
<feature type="region of interest" description="Disordered" evidence="11">
    <location>
        <begin position="239"/>
        <end position="303"/>
    </location>
</feature>
<dbReference type="GO" id="GO:0005615">
    <property type="term" value="C:extracellular space"/>
    <property type="evidence" value="ECO:0007669"/>
    <property type="project" value="TreeGrafter"/>
</dbReference>
<dbReference type="GO" id="GO:0030154">
    <property type="term" value="P:cell differentiation"/>
    <property type="evidence" value="ECO:0007669"/>
    <property type="project" value="UniProtKB-KW"/>
</dbReference>
<keyword evidence="14" id="KW-1185">Reference proteome</keyword>
<keyword evidence="9" id="KW-0325">Glycoprotein</keyword>
<comment type="similarity">
    <text evidence="2 10">Belongs to the TGF-beta family.</text>
</comment>
<dbReference type="PANTHER" id="PTHR11848:SF263">
    <property type="entry name" value="PROTEIN DECAPENTAPLEGIC"/>
    <property type="match status" value="1"/>
</dbReference>
<dbReference type="CDD" id="cd13760">
    <property type="entry name" value="TGF_beta_BMP2_like"/>
    <property type="match status" value="1"/>
</dbReference>
<feature type="compositionally biased region" description="Basic residues" evidence="11">
    <location>
        <begin position="293"/>
        <end position="303"/>
    </location>
</feature>
<evidence type="ECO:0000313" key="15">
    <source>
        <dbReference type="WBParaSite" id="TMUE_2000008102.1"/>
    </source>
</evidence>
<dbReference type="PROSITE" id="PS51362">
    <property type="entry name" value="TGF_BETA_2"/>
    <property type="match status" value="1"/>
</dbReference>
<dbReference type="GO" id="GO:0008083">
    <property type="term" value="F:growth factor activity"/>
    <property type="evidence" value="ECO:0007669"/>
    <property type="project" value="UniProtKB-KW"/>
</dbReference>
<dbReference type="Proteomes" id="UP000046395">
    <property type="component" value="Unassembled WGS sequence"/>
</dbReference>
<evidence type="ECO:0000256" key="5">
    <source>
        <dbReference type="ARBA" id="ARBA00022729"/>
    </source>
</evidence>
<keyword evidence="8" id="KW-1015">Disulfide bond</keyword>
<evidence type="ECO:0000256" key="11">
    <source>
        <dbReference type="SAM" id="MobiDB-lite"/>
    </source>
</evidence>
<keyword evidence="3" id="KW-0217">Developmental protein</keyword>
<dbReference type="Gene3D" id="2.10.90.10">
    <property type="entry name" value="Cystine-knot cytokines"/>
    <property type="match status" value="1"/>
</dbReference>
<dbReference type="Gene3D" id="2.60.120.970">
    <property type="match status" value="1"/>
</dbReference>
<protein>
    <submittedName>
        <fullName evidence="15">TGF_BETA_2 domain-containing protein</fullName>
    </submittedName>
</protein>
<dbReference type="PRINTS" id="PR00669">
    <property type="entry name" value="INHIBINA"/>
</dbReference>
<dbReference type="AlphaFoldDB" id="A0A5S6QML9"/>
<evidence type="ECO:0000259" key="13">
    <source>
        <dbReference type="PROSITE" id="PS51362"/>
    </source>
</evidence>
<feature type="compositionally biased region" description="Basic residues" evidence="11">
    <location>
        <begin position="248"/>
        <end position="261"/>
    </location>
</feature>
<dbReference type="InterPro" id="IPR001839">
    <property type="entry name" value="TGF-b_C"/>
</dbReference>
<keyword evidence="6" id="KW-0221">Differentiation</keyword>
<evidence type="ECO:0000256" key="3">
    <source>
        <dbReference type="ARBA" id="ARBA00022473"/>
    </source>
</evidence>
<evidence type="ECO:0000256" key="12">
    <source>
        <dbReference type="SAM" id="SignalP"/>
    </source>
</evidence>
<accession>A0A5S6QML9</accession>
<dbReference type="SUPFAM" id="SSF57501">
    <property type="entry name" value="Cystine-knot cytokines"/>
    <property type="match status" value="1"/>
</dbReference>
<keyword evidence="4" id="KW-0964">Secreted</keyword>
<keyword evidence="7 10" id="KW-0339">Growth factor</keyword>
<evidence type="ECO:0000313" key="14">
    <source>
        <dbReference type="Proteomes" id="UP000046395"/>
    </source>
</evidence>
<evidence type="ECO:0000256" key="6">
    <source>
        <dbReference type="ARBA" id="ARBA00022782"/>
    </source>
</evidence>
<dbReference type="InterPro" id="IPR029034">
    <property type="entry name" value="Cystine-knot_cytokine"/>
</dbReference>
<dbReference type="Pfam" id="PF00019">
    <property type="entry name" value="TGF_beta"/>
    <property type="match status" value="1"/>
</dbReference>
<proteinExistence type="inferred from homology"/>
<keyword evidence="5 12" id="KW-0732">Signal</keyword>
<feature type="domain" description="TGF-beta family profile" evidence="13">
    <location>
        <begin position="293"/>
        <end position="409"/>
    </location>
</feature>
<sequence>MRLARRTPLWFDLLLLIVARFRSSSTVSPLVQMTASSRPNHGDDDPRMRALQLYLLNKMDIKARPRAGAGRPVTVPHRLRALYQQLLESASGATPAAARPTWNSARAFYPKIEWSALQFNLNSLPTDTEVLEGAELSLLLVTSSLNRTQSEDEGSPAQLLVRAYELVRNHTVLVDAVRLRCAGASADRPSLVNLDMGSSVRRWLRTANRSGSVRVAVSGAGSCRATAWQRRQGGYPVLTVFTSDSRSPNRRARRGAVHHQQHPAQPAVNGAPHKERRPAAGRNHAKPSSSSAHGRRHKHKTYRRRQLCQRHQLYVDFESVGWNDWIVAPPGYDAYYCQGDCPFPLNDHMNATNHAIVQTLVHSVNPGAAPKSCCVPTELSPISMLYLDEYDKVVLKTYQDMVVESCGCR</sequence>
<evidence type="ECO:0000256" key="10">
    <source>
        <dbReference type="RuleBase" id="RU000354"/>
    </source>
</evidence>
<comment type="subcellular location">
    <subcellularLocation>
        <location evidence="1">Secreted</location>
    </subcellularLocation>
</comment>
<dbReference type="GO" id="GO:0051240">
    <property type="term" value="P:positive regulation of multicellular organismal process"/>
    <property type="evidence" value="ECO:0007669"/>
    <property type="project" value="UniProtKB-ARBA"/>
</dbReference>
<feature type="chain" id="PRO_5024300822" evidence="12">
    <location>
        <begin position="27"/>
        <end position="409"/>
    </location>
</feature>
<feature type="signal peptide" evidence="12">
    <location>
        <begin position="1"/>
        <end position="26"/>
    </location>
</feature>
<dbReference type="PANTHER" id="PTHR11848">
    <property type="entry name" value="TGF-BETA FAMILY"/>
    <property type="match status" value="1"/>
</dbReference>
<dbReference type="GO" id="GO:0005125">
    <property type="term" value="F:cytokine activity"/>
    <property type="evidence" value="ECO:0007669"/>
    <property type="project" value="TreeGrafter"/>
</dbReference>
<dbReference type="STRING" id="70415.A0A5S6QML9"/>
<dbReference type="FunFam" id="2.10.90.10:FF:000103">
    <property type="entry name" value="Bone morphogenetic protein 16"/>
    <property type="match status" value="1"/>
</dbReference>
<dbReference type="InterPro" id="IPR017948">
    <property type="entry name" value="TGFb_CS"/>
</dbReference>
<dbReference type="WBParaSite" id="TMUE_2000008102.1">
    <property type="protein sequence ID" value="TMUE_2000008102.1"/>
    <property type="gene ID" value="WBGene00288631"/>
</dbReference>
<name>A0A5S6QML9_TRIMR</name>
<evidence type="ECO:0000256" key="9">
    <source>
        <dbReference type="ARBA" id="ARBA00023180"/>
    </source>
</evidence>
<dbReference type="GO" id="GO:0051094">
    <property type="term" value="P:positive regulation of developmental process"/>
    <property type="evidence" value="ECO:0007669"/>
    <property type="project" value="UniProtKB-ARBA"/>
</dbReference>
<dbReference type="SMART" id="SM00204">
    <property type="entry name" value="TGFB"/>
    <property type="match status" value="1"/>
</dbReference>
<evidence type="ECO:0000256" key="8">
    <source>
        <dbReference type="ARBA" id="ARBA00023157"/>
    </source>
</evidence>
<evidence type="ECO:0000256" key="2">
    <source>
        <dbReference type="ARBA" id="ARBA00006656"/>
    </source>
</evidence>
<reference evidence="15" key="1">
    <citation type="submission" date="2019-12" db="UniProtKB">
        <authorList>
            <consortium name="WormBaseParasite"/>
        </authorList>
    </citation>
    <scope>IDENTIFICATION</scope>
</reference>
<dbReference type="InterPro" id="IPR015615">
    <property type="entry name" value="TGF-beta-rel"/>
</dbReference>
<organism evidence="14 15">
    <name type="scientific">Trichuris muris</name>
    <name type="common">Mouse whipworm</name>
    <dbReference type="NCBI Taxonomy" id="70415"/>
    <lineage>
        <taxon>Eukaryota</taxon>
        <taxon>Metazoa</taxon>
        <taxon>Ecdysozoa</taxon>
        <taxon>Nematoda</taxon>
        <taxon>Enoplea</taxon>
        <taxon>Dorylaimia</taxon>
        <taxon>Trichinellida</taxon>
        <taxon>Trichuridae</taxon>
        <taxon>Trichuris</taxon>
    </lineage>
</organism>
<evidence type="ECO:0000256" key="7">
    <source>
        <dbReference type="ARBA" id="ARBA00023030"/>
    </source>
</evidence>